<proteinExistence type="predicted"/>
<dbReference type="InterPro" id="IPR029044">
    <property type="entry name" value="Nucleotide-diphossugar_trans"/>
</dbReference>
<dbReference type="AlphaFoldDB" id="A0A4Y4G4K9"/>
<evidence type="ECO:0000313" key="3">
    <source>
        <dbReference type="Proteomes" id="UP000182448"/>
    </source>
</evidence>
<name>A0A4Y4G4K9_WEIHE</name>
<dbReference type="RefSeq" id="WP_168388720.1">
    <property type="nucleotide sequence ID" value="NZ_BJEG01000019.1"/>
</dbReference>
<gene>
    <name evidence="2" type="ORF">GA0061075_11828</name>
    <name evidence="1" type="ORF">HF960_08545</name>
</gene>
<protein>
    <submittedName>
        <fullName evidence="2">Capsular polysaccharide synthesis protein</fullName>
    </submittedName>
</protein>
<dbReference type="Proteomes" id="UP000182448">
    <property type="component" value="Unassembled WGS sequence"/>
</dbReference>
<evidence type="ECO:0000313" key="4">
    <source>
        <dbReference type="Proteomes" id="UP000585749"/>
    </source>
</evidence>
<organism evidence="1 4">
    <name type="scientific">Weissella hellenica</name>
    <dbReference type="NCBI Taxonomy" id="46256"/>
    <lineage>
        <taxon>Bacteria</taxon>
        <taxon>Bacillati</taxon>
        <taxon>Bacillota</taxon>
        <taxon>Bacilli</taxon>
        <taxon>Lactobacillales</taxon>
        <taxon>Lactobacillaceae</taxon>
        <taxon>Weissella</taxon>
    </lineage>
</organism>
<evidence type="ECO:0000313" key="1">
    <source>
        <dbReference type="EMBL" id="NKY67689.1"/>
    </source>
</evidence>
<dbReference type="SUPFAM" id="SSF53448">
    <property type="entry name" value="Nucleotide-diphospho-sugar transferases"/>
    <property type="match status" value="1"/>
</dbReference>
<evidence type="ECO:0000313" key="2">
    <source>
        <dbReference type="EMBL" id="SCC12244.1"/>
    </source>
</evidence>
<dbReference type="InterPro" id="IPR008441">
    <property type="entry name" value="AfumC-like_glycosyl_Trfase"/>
</dbReference>
<sequence length="423" mass="50089">MIDKKNRRSLLNSFKNFRGLIFVVYKDGEFLELKAFDTSWKKGEITTSLALKRENIYENYYSKITTYSRDLSLKHTIIDLIIQEKYNLASEILRDIIFDSQVVFDWIYEYYIGLQFEYLNNIEGGRGFFEERKALISPQSNIHKFINKYDDKHLLSKLILSDYFEANKESIKQISSKIFEDTNRFSEFPVFVYWGQGFEQAPDIVKASFGRLKKVVPKEALIVLSDENIGDYIDLPDYVINLSHTNKANYSDYLRFALLAKYGGAWVDATLFVSEDFYDQLLNFNAIKSNYPMDGPITVMGSWFRIYKQSSHLGEKIMQATTMFWLQHFKSFPFYFFIDFLEQYYSDYMIEDGKERDVFPWQGRNNSFLIRNNLGNKFNVDWSENILSKTPVHKLNYKLSDWENLKKDDSIYSAIINKQYPFN</sequence>
<dbReference type="Pfam" id="PF05704">
    <property type="entry name" value="Caps_synth"/>
    <property type="match status" value="1"/>
</dbReference>
<dbReference type="Proteomes" id="UP000585749">
    <property type="component" value="Unassembled WGS sequence"/>
</dbReference>
<keyword evidence="3" id="KW-1185">Reference proteome</keyword>
<accession>A0A4Y4G4K9</accession>
<dbReference type="EMBL" id="FMAW01000018">
    <property type="protein sequence ID" value="SCC12244.1"/>
    <property type="molecule type" value="Genomic_DNA"/>
</dbReference>
<comment type="caution">
    <text evidence="1">The sequence shown here is derived from an EMBL/GenBank/DDBJ whole genome shotgun (WGS) entry which is preliminary data.</text>
</comment>
<dbReference type="GO" id="GO:0016757">
    <property type="term" value="F:glycosyltransferase activity"/>
    <property type="evidence" value="ECO:0007669"/>
    <property type="project" value="InterPro"/>
</dbReference>
<dbReference type="EMBL" id="JAAXPM010000017">
    <property type="protein sequence ID" value="NKY67689.1"/>
    <property type="molecule type" value="Genomic_DNA"/>
</dbReference>
<reference evidence="2 3" key="1">
    <citation type="submission" date="2016-08" db="EMBL/GenBank/DDBJ databases">
        <authorList>
            <person name="Varghese N."/>
            <person name="Submissions Spin"/>
        </authorList>
    </citation>
    <scope>NUCLEOTIDE SEQUENCE [LARGE SCALE GENOMIC DNA]</scope>
    <source>
        <strain evidence="2 3">R-53116</strain>
    </source>
</reference>
<reference evidence="1 4" key="2">
    <citation type="submission" date="2020-04" db="EMBL/GenBank/DDBJ databases">
        <title>MicrobeNet Type strains.</title>
        <authorList>
            <person name="Nicholson A.C."/>
        </authorList>
    </citation>
    <scope>NUCLEOTIDE SEQUENCE [LARGE SCALE GENOMIC DNA]</scope>
    <source>
        <strain evidence="1 4">CCUG 33494</strain>
    </source>
</reference>